<dbReference type="InterPro" id="IPR009057">
    <property type="entry name" value="Homeodomain-like_sf"/>
</dbReference>
<evidence type="ECO:0000256" key="1">
    <source>
        <dbReference type="ARBA" id="ARBA00022821"/>
    </source>
</evidence>
<dbReference type="EC" id="3.2.1.14" evidence="5"/>
<name>A0A3M7T257_BRAPC</name>
<keyword evidence="2" id="KW-1015">Disulfide bond</keyword>
<evidence type="ECO:0000256" key="2">
    <source>
        <dbReference type="ARBA" id="ARBA00023157"/>
    </source>
</evidence>
<dbReference type="PANTHER" id="PTHR22595">
    <property type="entry name" value="CHITINASE-RELATED"/>
    <property type="match status" value="1"/>
</dbReference>
<feature type="region of interest" description="Disordered" evidence="3">
    <location>
        <begin position="331"/>
        <end position="354"/>
    </location>
</feature>
<dbReference type="GO" id="GO:0006032">
    <property type="term" value="P:chitin catabolic process"/>
    <property type="evidence" value="ECO:0007669"/>
    <property type="project" value="InterPro"/>
</dbReference>
<gene>
    <name evidence="5" type="ORF">BpHYR1_018105</name>
</gene>
<feature type="domain" description="Glycoside hydrolase family 19 catalytic" evidence="4">
    <location>
        <begin position="117"/>
        <end position="218"/>
    </location>
</feature>
<comment type="caution">
    <text evidence="5">The sequence shown here is derived from an EMBL/GenBank/DDBJ whole genome shotgun (WGS) entry which is preliminary data.</text>
</comment>
<accession>A0A3M7T257</accession>
<organism evidence="5 6">
    <name type="scientific">Brachionus plicatilis</name>
    <name type="common">Marine rotifer</name>
    <name type="synonym">Brachionus muelleri</name>
    <dbReference type="NCBI Taxonomy" id="10195"/>
    <lineage>
        <taxon>Eukaryota</taxon>
        <taxon>Metazoa</taxon>
        <taxon>Spiralia</taxon>
        <taxon>Gnathifera</taxon>
        <taxon>Rotifera</taxon>
        <taxon>Eurotatoria</taxon>
        <taxon>Monogononta</taxon>
        <taxon>Pseudotrocha</taxon>
        <taxon>Ploima</taxon>
        <taxon>Brachionidae</taxon>
        <taxon>Brachionus</taxon>
    </lineage>
</organism>
<dbReference type="InterPro" id="IPR023346">
    <property type="entry name" value="Lysozyme-like_dom_sf"/>
</dbReference>
<dbReference type="InterPro" id="IPR036388">
    <property type="entry name" value="WH-like_DNA-bd_sf"/>
</dbReference>
<dbReference type="Gene3D" id="1.10.530.10">
    <property type="match status" value="1"/>
</dbReference>
<keyword evidence="5" id="KW-0378">Hydrolase</keyword>
<keyword evidence="5" id="KW-0326">Glycosidase</keyword>
<evidence type="ECO:0000313" key="5">
    <source>
        <dbReference type="EMBL" id="RNA42025.1"/>
    </source>
</evidence>
<evidence type="ECO:0000256" key="3">
    <source>
        <dbReference type="SAM" id="MobiDB-lite"/>
    </source>
</evidence>
<dbReference type="Pfam" id="PF00182">
    <property type="entry name" value="Glyco_hydro_19"/>
    <property type="match status" value="1"/>
</dbReference>
<evidence type="ECO:0000313" key="6">
    <source>
        <dbReference type="Proteomes" id="UP000276133"/>
    </source>
</evidence>
<protein>
    <submittedName>
        <fullName evidence="5">Chitinase 4-like</fullName>
        <ecNumber evidence="5">3.2.1.14</ecNumber>
    </submittedName>
</protein>
<dbReference type="SUPFAM" id="SSF46689">
    <property type="entry name" value="Homeodomain-like"/>
    <property type="match status" value="1"/>
</dbReference>
<dbReference type="STRING" id="10195.A0A3M7T257"/>
<keyword evidence="1" id="KW-0611">Plant defense</keyword>
<dbReference type="Gene3D" id="1.10.10.10">
    <property type="entry name" value="Winged helix-like DNA-binding domain superfamily/Winged helix DNA-binding domain"/>
    <property type="match status" value="1"/>
</dbReference>
<keyword evidence="6" id="KW-1185">Reference proteome</keyword>
<dbReference type="GO" id="GO:0016998">
    <property type="term" value="P:cell wall macromolecule catabolic process"/>
    <property type="evidence" value="ECO:0007669"/>
    <property type="project" value="InterPro"/>
</dbReference>
<dbReference type="PANTHER" id="PTHR22595:SF79">
    <property type="entry name" value="CHITINASE 12"/>
    <property type="match status" value="1"/>
</dbReference>
<proteinExistence type="predicted"/>
<reference evidence="5 6" key="1">
    <citation type="journal article" date="2018" name="Sci. Rep.">
        <title>Genomic signatures of local adaptation to the degree of environmental predictability in rotifers.</title>
        <authorList>
            <person name="Franch-Gras L."/>
            <person name="Hahn C."/>
            <person name="Garcia-Roger E.M."/>
            <person name="Carmona M.J."/>
            <person name="Serra M."/>
            <person name="Gomez A."/>
        </authorList>
    </citation>
    <scope>NUCLEOTIDE SEQUENCE [LARGE SCALE GENOMIC DNA]</scope>
    <source>
        <strain evidence="5">HYR1</strain>
    </source>
</reference>
<evidence type="ECO:0000259" key="4">
    <source>
        <dbReference type="Pfam" id="PF00182"/>
    </source>
</evidence>
<sequence length="416" mass="46722">MNGLPSPQTILKNLYMNKQNKTVCKNGSCSEECLNGTQCFQITHSIARCSVHCRRTWTCDSPLIKTSDRMLSQSVNDLEPLITPEEFINAVKSAGYPEPNEEKFHNLVSQAESAGGITSKKELAMFLAQILWESDGLQAKIEYACSGPSGCPYSYKSSSDEPGKQYFGRGYIQLTYSGNYRAASYDLFKDDRLVKNPDLIAENDDVSWATAFWFWKTNVGYYSGVEQGKFGVTTKAINGALECSGSDSRIAKSRFKIYSKVLNAFNINEHPDESEKIFTSKIERLKSDQKFYFAKKVPQQWQIVGLLKSGDKKQNEIAKLLGVSPKSVSSTKKRYEETGSVSDRSRSGGPQKLTSRDENYIFREIRKYPTSSYQKLATDFNSKTQAVRISNASKCWSEKSELIGIPSEIIGRSDRN</sequence>
<dbReference type="Pfam" id="PF13551">
    <property type="entry name" value="HTH_29"/>
    <property type="match status" value="1"/>
</dbReference>
<dbReference type="EMBL" id="REGN01000424">
    <property type="protein sequence ID" value="RNA42025.1"/>
    <property type="molecule type" value="Genomic_DNA"/>
</dbReference>
<dbReference type="CDD" id="cd00325">
    <property type="entry name" value="chitinase_GH19"/>
    <property type="match status" value="1"/>
</dbReference>
<dbReference type="InterPro" id="IPR000726">
    <property type="entry name" value="Glyco_hydro_19_cat"/>
</dbReference>
<dbReference type="GO" id="GO:0006952">
    <property type="term" value="P:defense response"/>
    <property type="evidence" value="ECO:0007669"/>
    <property type="project" value="UniProtKB-KW"/>
</dbReference>
<dbReference type="GO" id="GO:0008843">
    <property type="term" value="F:endochitinase activity"/>
    <property type="evidence" value="ECO:0007669"/>
    <property type="project" value="UniProtKB-EC"/>
</dbReference>
<dbReference type="SUPFAM" id="SSF53955">
    <property type="entry name" value="Lysozyme-like"/>
    <property type="match status" value="1"/>
</dbReference>
<dbReference type="Proteomes" id="UP000276133">
    <property type="component" value="Unassembled WGS sequence"/>
</dbReference>
<dbReference type="AlphaFoldDB" id="A0A3M7T257"/>
<dbReference type="OrthoDB" id="5985073at2759"/>